<feature type="repeat" description="PPR" evidence="7">
    <location>
        <begin position="526"/>
        <end position="560"/>
    </location>
</feature>
<dbReference type="PANTHER" id="PTHR47926">
    <property type="entry name" value="PENTATRICOPEPTIDE REPEAT-CONTAINING PROTEIN"/>
    <property type="match status" value="1"/>
</dbReference>
<dbReference type="GO" id="GO:0009507">
    <property type="term" value="C:chloroplast"/>
    <property type="evidence" value="ECO:0007669"/>
    <property type="project" value="UniProtKB-SubCell"/>
</dbReference>
<comment type="similarity">
    <text evidence="6">Belongs to the PPR family. PCMP-E subfamily.</text>
</comment>
<dbReference type="Proteomes" id="UP000015453">
    <property type="component" value="Unassembled WGS sequence"/>
</dbReference>
<evidence type="ECO:0000313" key="8">
    <source>
        <dbReference type="EMBL" id="EPS71960.1"/>
    </source>
</evidence>
<evidence type="ECO:0000256" key="5">
    <source>
        <dbReference type="ARBA" id="ARBA00022946"/>
    </source>
</evidence>
<evidence type="ECO:0008006" key="10">
    <source>
        <dbReference type="Google" id="ProtNLM"/>
    </source>
</evidence>
<dbReference type="FunFam" id="1.25.40.10:FF:000395">
    <property type="entry name" value="Pentatricopeptide repeat-containing protein chloroplastic"/>
    <property type="match status" value="1"/>
</dbReference>
<dbReference type="AlphaFoldDB" id="S8CY88"/>
<dbReference type="OrthoDB" id="185373at2759"/>
<feature type="repeat" description="PPR" evidence="7">
    <location>
        <begin position="324"/>
        <end position="358"/>
    </location>
</feature>
<comment type="subcellular location">
    <subcellularLocation>
        <location evidence="1">Plastid</location>
        <location evidence="1">Chloroplast</location>
    </subcellularLocation>
</comment>
<dbReference type="Pfam" id="PF01535">
    <property type="entry name" value="PPR"/>
    <property type="match status" value="9"/>
</dbReference>
<sequence length="751" mass="82933">MRIGRIKLSSVGPRPATIAASGLRSLNATVGRLSSEGFHREVLLAFASMLKSPETTPDFFTYPSALKACIALRFLSLSLSIHQRIIVSGYASDSYISSSLISLYGNFKNVDYARKVFDQMAERNIVPWTAIIRCYSCAGDMKNAFFMYSSMQYEGISPSSITILNVLSKVTEGSHVEMLHVCVLKNGYICDAVLTNCLLSVYATKCGRLKDARKIFELLEAKDVVSWNSLINAYSIVGDVHEVLKLFRKMTTENIEPDQQTFGSLVSAIASQGNLQAGRVVHGKVITYGFASHKHVETSLITFLSRCGKVDDALQIFNRAVDKDAVFFTAMISGLVRNDSTSRALRVFQQMLDSRLMPSTVTIACVLAACAQLGSRRLGISIHGYTLRRQLDVDIPVQNSLVTMYAKCGLLEKSFAVFSTIEGGDTVSWNAIVAGYAQNGYLEKALNFFHAMRLSQRRPDSVTVVSLLQVCASVGAYHQGKWIHNYILRSCLGPCIKVDTALVDMYAKCGDLVSARECFNRMPRHDSVSWSTIISGYGSHGKGIAALEMFSGYLQSGLTPNDVVFLSALYACSHSGLFQNAMMLFESMKDEHGIEPSVEHRACIVDLLCRAGRVREAYEFYRKMFAEPAVLDVLRILLLACRNSGEDDIERLIVGEISKFESADAGTYVQLAHSFAATAKWGSVGDAWIQMRTLGRKKLPGWSFVEMQGVIVPFFTSHSSHPQYANIECALLNLTSEMMEEVEDPDLVCNS</sequence>
<dbReference type="InterPro" id="IPR046960">
    <property type="entry name" value="PPR_At4g14850-like_plant"/>
</dbReference>
<reference evidence="8 9" key="1">
    <citation type="journal article" date="2013" name="BMC Genomics">
        <title>The miniature genome of a carnivorous plant Genlisea aurea contains a low number of genes and short non-coding sequences.</title>
        <authorList>
            <person name="Leushkin E.V."/>
            <person name="Sutormin R.A."/>
            <person name="Nabieva E.R."/>
            <person name="Penin A.A."/>
            <person name="Kondrashov A.S."/>
            <person name="Logacheva M.D."/>
        </authorList>
    </citation>
    <scope>NUCLEOTIDE SEQUENCE [LARGE SCALE GENOMIC DNA]</scope>
</reference>
<keyword evidence="2" id="KW-0150">Chloroplast</keyword>
<dbReference type="GO" id="GO:0099402">
    <property type="term" value="P:plant organ development"/>
    <property type="evidence" value="ECO:0007669"/>
    <property type="project" value="UniProtKB-ARBA"/>
</dbReference>
<dbReference type="GO" id="GO:0003723">
    <property type="term" value="F:RNA binding"/>
    <property type="evidence" value="ECO:0007669"/>
    <property type="project" value="InterPro"/>
</dbReference>
<dbReference type="FunFam" id="1.25.40.10:FF:000682">
    <property type="entry name" value="Pentatricopeptide repeat-containing protein At3g16610"/>
    <property type="match status" value="1"/>
</dbReference>
<comment type="caution">
    <text evidence="8">The sequence shown here is derived from an EMBL/GenBank/DDBJ whole genome shotgun (WGS) entry which is preliminary data.</text>
</comment>
<evidence type="ECO:0000256" key="7">
    <source>
        <dbReference type="PROSITE-ProRule" id="PRU00708"/>
    </source>
</evidence>
<feature type="repeat" description="PPR" evidence="7">
    <location>
        <begin position="223"/>
        <end position="257"/>
    </location>
</feature>
<evidence type="ECO:0000256" key="3">
    <source>
        <dbReference type="ARBA" id="ARBA00022640"/>
    </source>
</evidence>
<dbReference type="NCBIfam" id="TIGR00756">
    <property type="entry name" value="PPR"/>
    <property type="match status" value="6"/>
</dbReference>
<keyword evidence="3" id="KW-0934">Plastid</keyword>
<evidence type="ECO:0000256" key="6">
    <source>
        <dbReference type="ARBA" id="ARBA00061659"/>
    </source>
</evidence>
<organism evidence="8 9">
    <name type="scientific">Genlisea aurea</name>
    <dbReference type="NCBI Taxonomy" id="192259"/>
    <lineage>
        <taxon>Eukaryota</taxon>
        <taxon>Viridiplantae</taxon>
        <taxon>Streptophyta</taxon>
        <taxon>Embryophyta</taxon>
        <taxon>Tracheophyta</taxon>
        <taxon>Spermatophyta</taxon>
        <taxon>Magnoliopsida</taxon>
        <taxon>eudicotyledons</taxon>
        <taxon>Gunneridae</taxon>
        <taxon>Pentapetalae</taxon>
        <taxon>asterids</taxon>
        <taxon>lamiids</taxon>
        <taxon>Lamiales</taxon>
        <taxon>Lentibulariaceae</taxon>
        <taxon>Genlisea</taxon>
    </lineage>
</organism>
<evidence type="ECO:0000256" key="1">
    <source>
        <dbReference type="ARBA" id="ARBA00004229"/>
    </source>
</evidence>
<dbReference type="Gene3D" id="1.25.40.10">
    <property type="entry name" value="Tetratricopeptide repeat domain"/>
    <property type="match status" value="5"/>
</dbReference>
<dbReference type="Pfam" id="PF13041">
    <property type="entry name" value="PPR_2"/>
    <property type="match status" value="2"/>
</dbReference>
<dbReference type="FunFam" id="1.25.40.10:FF:000158">
    <property type="entry name" value="pentatricopeptide repeat-containing protein At2g33680"/>
    <property type="match status" value="1"/>
</dbReference>
<gene>
    <name evidence="8" type="ORF">M569_02796</name>
</gene>
<dbReference type="InterPro" id="IPR011990">
    <property type="entry name" value="TPR-like_helical_dom_sf"/>
</dbReference>
<feature type="repeat" description="PPR" evidence="7">
    <location>
        <begin position="425"/>
        <end position="459"/>
    </location>
</feature>
<dbReference type="GO" id="GO:0005739">
    <property type="term" value="C:mitochondrion"/>
    <property type="evidence" value="ECO:0007669"/>
    <property type="project" value="UniProtKB-ARBA"/>
</dbReference>
<dbReference type="GO" id="GO:0009451">
    <property type="term" value="P:RNA modification"/>
    <property type="evidence" value="ECO:0007669"/>
    <property type="project" value="InterPro"/>
</dbReference>
<feature type="repeat" description="PPR" evidence="7">
    <location>
        <begin position="124"/>
        <end position="158"/>
    </location>
</feature>
<keyword evidence="9" id="KW-1185">Reference proteome</keyword>
<dbReference type="PROSITE" id="PS51375">
    <property type="entry name" value="PPR"/>
    <property type="match status" value="5"/>
</dbReference>
<dbReference type="FunFam" id="1.25.40.10:FF:000205">
    <property type="entry name" value="Pentatricopeptide repeat-containing protein, mitochondrial"/>
    <property type="match status" value="1"/>
</dbReference>
<dbReference type="FunFam" id="1.25.40.10:FF:000343">
    <property type="entry name" value="Pentatricopeptide repeat-containing protein At3g58590"/>
    <property type="match status" value="1"/>
</dbReference>
<dbReference type="InterPro" id="IPR002885">
    <property type="entry name" value="PPR_rpt"/>
</dbReference>
<keyword evidence="4" id="KW-0677">Repeat</keyword>
<proteinExistence type="inferred from homology"/>
<evidence type="ECO:0000313" key="9">
    <source>
        <dbReference type="Proteomes" id="UP000015453"/>
    </source>
</evidence>
<name>S8CY88_9LAMI</name>
<dbReference type="PANTHER" id="PTHR47926:SF451">
    <property type="entry name" value="TETRATRICOPEPTIDE-LIKE HELICAL DOMAIN SUPERFAMILY"/>
    <property type="match status" value="1"/>
</dbReference>
<accession>S8CY88</accession>
<evidence type="ECO:0000256" key="2">
    <source>
        <dbReference type="ARBA" id="ARBA00022528"/>
    </source>
</evidence>
<evidence type="ECO:0000256" key="4">
    <source>
        <dbReference type="ARBA" id="ARBA00022737"/>
    </source>
</evidence>
<protein>
    <recommendedName>
        <fullName evidence="10">Pentatricopeptide repeat-containing protein</fullName>
    </recommendedName>
</protein>
<dbReference type="EMBL" id="AUSU01001038">
    <property type="protein sequence ID" value="EPS71960.1"/>
    <property type="molecule type" value="Genomic_DNA"/>
</dbReference>
<keyword evidence="5" id="KW-0809">Transit peptide</keyword>